<dbReference type="SUPFAM" id="SSF55729">
    <property type="entry name" value="Acyl-CoA N-acyltransferases (Nat)"/>
    <property type="match status" value="1"/>
</dbReference>
<dbReference type="GO" id="GO:0016747">
    <property type="term" value="F:acyltransferase activity, transferring groups other than amino-acyl groups"/>
    <property type="evidence" value="ECO:0007669"/>
    <property type="project" value="InterPro"/>
</dbReference>
<dbReference type="PANTHER" id="PTHR42919">
    <property type="entry name" value="N-ALPHA-ACETYLTRANSFERASE"/>
    <property type="match status" value="1"/>
</dbReference>
<dbReference type="InterPro" id="IPR000182">
    <property type="entry name" value="GNAT_dom"/>
</dbReference>
<gene>
    <name evidence="4" type="ORF">BCR44DRAFT_1433113</name>
</gene>
<accession>A0A1Y2HNU2</accession>
<evidence type="ECO:0000313" key="5">
    <source>
        <dbReference type="Proteomes" id="UP000193411"/>
    </source>
</evidence>
<protein>
    <submittedName>
        <fullName evidence="4">Acyl-CoA N-acyltransferase</fullName>
    </submittedName>
</protein>
<reference evidence="4 5" key="1">
    <citation type="submission" date="2016-07" db="EMBL/GenBank/DDBJ databases">
        <title>Pervasive Adenine N6-methylation of Active Genes in Fungi.</title>
        <authorList>
            <consortium name="DOE Joint Genome Institute"/>
            <person name="Mondo S.J."/>
            <person name="Dannebaum R.O."/>
            <person name="Kuo R.C."/>
            <person name="Labutti K."/>
            <person name="Haridas S."/>
            <person name="Kuo A."/>
            <person name="Salamov A."/>
            <person name="Ahrendt S.R."/>
            <person name="Lipzen A."/>
            <person name="Sullivan W."/>
            <person name="Andreopoulos W.B."/>
            <person name="Clum A."/>
            <person name="Lindquist E."/>
            <person name="Daum C."/>
            <person name="Ramamoorthy G.K."/>
            <person name="Gryganskyi A."/>
            <person name="Culley D."/>
            <person name="Magnuson J.K."/>
            <person name="James T.Y."/>
            <person name="O'Malley M.A."/>
            <person name="Stajich J.E."/>
            <person name="Spatafora J.W."/>
            <person name="Visel A."/>
            <person name="Grigoriev I.V."/>
        </authorList>
    </citation>
    <scope>NUCLEOTIDE SEQUENCE [LARGE SCALE GENOMIC DNA]</scope>
    <source>
        <strain evidence="4 5">PL171</strain>
    </source>
</reference>
<dbReference type="Pfam" id="PF00583">
    <property type="entry name" value="Acetyltransf_1"/>
    <property type="match status" value="1"/>
</dbReference>
<feature type="domain" description="N-acetyltransferase" evidence="3">
    <location>
        <begin position="30"/>
        <end position="181"/>
    </location>
</feature>
<keyword evidence="2 4" id="KW-0012">Acyltransferase</keyword>
<sequence length="209" mass="23707">METRPSFSAASHAIVQPPSRMPDQRVFPRPTFNNINYRMIPELRALNSALFPVAYNDKFYADVLATKEYAHAAFIEDQLAGAICCRRETNSWDSSYRVYVMTIGVRPQYRRLGIASTLVQRVISHARTDPNCTEIALHVQTSNLGALDFYDRLGFIRQELVPDYYLQLNPTSAYFLTFPFNRAKEVDDESNGSELGEVGHGVFREGVEG</sequence>
<dbReference type="PROSITE" id="PS51186">
    <property type="entry name" value="GNAT"/>
    <property type="match status" value="1"/>
</dbReference>
<dbReference type="GO" id="GO:0007064">
    <property type="term" value="P:mitotic sister chromatid cohesion"/>
    <property type="evidence" value="ECO:0007669"/>
    <property type="project" value="TreeGrafter"/>
</dbReference>
<dbReference type="InterPro" id="IPR051556">
    <property type="entry name" value="N-term/lysine_N-AcTrnsfr"/>
</dbReference>
<dbReference type="EMBL" id="MCFL01000018">
    <property type="protein sequence ID" value="ORZ36267.1"/>
    <property type="molecule type" value="Genomic_DNA"/>
</dbReference>
<evidence type="ECO:0000313" key="4">
    <source>
        <dbReference type="EMBL" id="ORZ36267.1"/>
    </source>
</evidence>
<evidence type="ECO:0000256" key="2">
    <source>
        <dbReference type="ARBA" id="ARBA00023315"/>
    </source>
</evidence>
<name>A0A1Y2HNU2_9FUNG</name>
<keyword evidence="5" id="KW-1185">Reference proteome</keyword>
<organism evidence="4 5">
    <name type="scientific">Catenaria anguillulae PL171</name>
    <dbReference type="NCBI Taxonomy" id="765915"/>
    <lineage>
        <taxon>Eukaryota</taxon>
        <taxon>Fungi</taxon>
        <taxon>Fungi incertae sedis</taxon>
        <taxon>Blastocladiomycota</taxon>
        <taxon>Blastocladiomycetes</taxon>
        <taxon>Blastocladiales</taxon>
        <taxon>Catenariaceae</taxon>
        <taxon>Catenaria</taxon>
    </lineage>
</organism>
<keyword evidence="1 4" id="KW-0808">Transferase</keyword>
<dbReference type="CDD" id="cd04301">
    <property type="entry name" value="NAT_SF"/>
    <property type="match status" value="1"/>
</dbReference>
<proteinExistence type="predicted"/>
<dbReference type="InterPro" id="IPR016181">
    <property type="entry name" value="Acyl_CoA_acyltransferase"/>
</dbReference>
<dbReference type="Gene3D" id="3.40.630.30">
    <property type="match status" value="1"/>
</dbReference>
<dbReference type="AlphaFoldDB" id="A0A1Y2HNU2"/>
<evidence type="ECO:0000256" key="1">
    <source>
        <dbReference type="ARBA" id="ARBA00022679"/>
    </source>
</evidence>
<dbReference type="STRING" id="765915.A0A1Y2HNU2"/>
<comment type="caution">
    <text evidence="4">The sequence shown here is derived from an EMBL/GenBank/DDBJ whole genome shotgun (WGS) entry which is preliminary data.</text>
</comment>
<dbReference type="Proteomes" id="UP000193411">
    <property type="component" value="Unassembled WGS sequence"/>
</dbReference>
<dbReference type="GO" id="GO:0031415">
    <property type="term" value="C:NatA complex"/>
    <property type="evidence" value="ECO:0007669"/>
    <property type="project" value="TreeGrafter"/>
</dbReference>
<dbReference type="OrthoDB" id="47374at2759"/>
<dbReference type="PANTHER" id="PTHR42919:SF8">
    <property type="entry name" value="N-ALPHA-ACETYLTRANSFERASE 50"/>
    <property type="match status" value="1"/>
</dbReference>
<evidence type="ECO:0000259" key="3">
    <source>
        <dbReference type="PROSITE" id="PS51186"/>
    </source>
</evidence>